<evidence type="ECO:0000256" key="1">
    <source>
        <dbReference type="SAM" id="Phobius"/>
    </source>
</evidence>
<feature type="transmembrane region" description="Helical" evidence="1">
    <location>
        <begin position="133"/>
        <end position="151"/>
    </location>
</feature>
<sequence>MTNMAMNAATSTAARSIGWRIPLLFGGGLIVLAVLLFISLMYGEADITLGQVIGALTNPQDYAAHHMIRSIRLPRALMGLLAGAALAACGALLQTVTRNPLASASTFGLNAGAYFVIMAAAVFVPGLKASAPLLLGLAGALGAAAMTYWIAGGKRSTPVRMAVAGMIVGLVLSAFTSALQLLFETQASQLLAWGAGSLIQNDWSGVQYAWPWIAAGLIYAMVFARAFDLLEIGEETARSLGQKVELARFSGMAAAVLLAGVTVSVVGPIGFVGLIAPHLMRLMGLRRHASLLPASALWGGIILVGADTIARMFRSSVGELPAGAVTAAIGAHWLIWLVVKTMKGRQSQEGGTSMSVGAIGRRLPYPVLVIGLLTSLIAFMAAGLMAGTLHLSVNEVWLALIGSGEAFARNVVMDLRLPRILVAAFAGGALAIAGSMMQGALRNPLADPSVLGVTSGAGCGALAVLVLWPQGPAMMLPLGAIAGAAAAAVCVYAFTWRKGFHPAALILIGIGVSAIGTAGIQFFVIKSGIAAAPALAWLAGSTYARGYAEWLRIAVVTAILGPIAWSLGRKIDLLAFGDQVSTGLGLKLQHTRLIATVIGVALAATAASSVGSIGFIGLLAPHAVRLMIGHHYRRSVVLSALLGAVLLVAADLIGKTVIAPKEIPAGIIVALLGTPYLLMLMYRSAVRK</sequence>
<keyword evidence="1" id="KW-1133">Transmembrane helix</keyword>
<feature type="transmembrane region" description="Helical" evidence="1">
    <location>
        <begin position="163"/>
        <end position="183"/>
    </location>
</feature>
<dbReference type="Pfam" id="PF01032">
    <property type="entry name" value="FecCD"/>
    <property type="match status" value="2"/>
</dbReference>
<dbReference type="RefSeq" id="WP_329958262.1">
    <property type="nucleotide sequence ID" value="NZ_CAJVCE010000015.1"/>
</dbReference>
<evidence type="ECO:0000313" key="3">
    <source>
        <dbReference type="Proteomes" id="UP000730618"/>
    </source>
</evidence>
<proteinExistence type="predicted"/>
<dbReference type="EMBL" id="CAJVCE010000015">
    <property type="protein sequence ID" value="CAG7650673.1"/>
    <property type="molecule type" value="Genomic_DNA"/>
</dbReference>
<evidence type="ECO:0000313" key="2">
    <source>
        <dbReference type="EMBL" id="CAG7650673.1"/>
    </source>
</evidence>
<organism evidence="2 3">
    <name type="scientific">Paenibacillus allorhizosphaerae</name>
    <dbReference type="NCBI Taxonomy" id="2849866"/>
    <lineage>
        <taxon>Bacteria</taxon>
        <taxon>Bacillati</taxon>
        <taxon>Bacillota</taxon>
        <taxon>Bacilli</taxon>
        <taxon>Bacillales</taxon>
        <taxon>Paenibacillaceae</taxon>
        <taxon>Paenibacillus</taxon>
    </lineage>
</organism>
<keyword evidence="3" id="KW-1185">Reference proteome</keyword>
<dbReference type="PANTHER" id="PTHR30472:SF37">
    <property type="entry name" value="FE(3+) DICITRATE TRANSPORT SYSTEM PERMEASE PROTEIN FECD-RELATED"/>
    <property type="match status" value="1"/>
</dbReference>
<feature type="transmembrane region" description="Helical" evidence="1">
    <location>
        <begin position="363"/>
        <end position="385"/>
    </location>
</feature>
<feature type="transmembrane region" description="Helical" evidence="1">
    <location>
        <begin position="506"/>
        <end position="538"/>
    </location>
</feature>
<feature type="transmembrane region" description="Helical" evidence="1">
    <location>
        <begin position="21"/>
        <end position="42"/>
    </location>
</feature>
<reference evidence="2 3" key="1">
    <citation type="submission" date="2021-06" db="EMBL/GenBank/DDBJ databases">
        <authorList>
            <person name="Criscuolo A."/>
        </authorList>
    </citation>
    <scope>NUCLEOTIDE SEQUENCE [LARGE SCALE GENOMIC DNA]</scope>
    <source>
        <strain evidence="3">CIP 111802</strain>
    </source>
</reference>
<feature type="transmembrane region" description="Helical" evidence="1">
    <location>
        <begin position="76"/>
        <end position="95"/>
    </location>
</feature>
<dbReference type="Proteomes" id="UP000730618">
    <property type="component" value="Unassembled WGS sequence"/>
</dbReference>
<feature type="transmembrane region" description="Helical" evidence="1">
    <location>
        <begin position="636"/>
        <end position="657"/>
    </location>
</feature>
<feature type="transmembrane region" description="Helical" evidence="1">
    <location>
        <begin position="449"/>
        <end position="468"/>
    </location>
</feature>
<feature type="transmembrane region" description="Helical" evidence="1">
    <location>
        <begin position="475"/>
        <end position="494"/>
    </location>
</feature>
<dbReference type="InterPro" id="IPR000522">
    <property type="entry name" value="ABC_transptr_permease_BtuC"/>
</dbReference>
<feature type="transmembrane region" description="Helical" evidence="1">
    <location>
        <begin position="320"/>
        <end position="339"/>
    </location>
</feature>
<feature type="transmembrane region" description="Helical" evidence="1">
    <location>
        <begin position="663"/>
        <end position="682"/>
    </location>
</feature>
<keyword evidence="1" id="KW-0472">Membrane</keyword>
<feature type="transmembrane region" description="Helical" evidence="1">
    <location>
        <begin position="593"/>
        <end position="624"/>
    </location>
</feature>
<accession>A0ABM8VMZ3</accession>
<feature type="transmembrane region" description="Helical" evidence="1">
    <location>
        <begin position="420"/>
        <end position="437"/>
    </location>
</feature>
<dbReference type="PANTHER" id="PTHR30472">
    <property type="entry name" value="FERRIC ENTEROBACTIN TRANSPORT SYSTEM PERMEASE PROTEIN"/>
    <property type="match status" value="1"/>
</dbReference>
<keyword evidence="1" id="KW-0812">Transmembrane</keyword>
<feature type="transmembrane region" description="Helical" evidence="1">
    <location>
        <begin position="251"/>
        <end position="276"/>
    </location>
</feature>
<dbReference type="CDD" id="cd06550">
    <property type="entry name" value="TM_ABC_iron-siderophores_like"/>
    <property type="match status" value="2"/>
</dbReference>
<protein>
    <submittedName>
        <fullName evidence="2">Petrobactin import system permease protein FpuB</fullName>
    </submittedName>
</protein>
<name>A0ABM8VMZ3_9BACL</name>
<gene>
    <name evidence="2" type="primary">fpuB</name>
    <name evidence="2" type="ORF">PAECIP111802_04779</name>
</gene>
<comment type="caution">
    <text evidence="2">The sequence shown here is derived from an EMBL/GenBank/DDBJ whole genome shotgun (WGS) entry which is preliminary data.</text>
</comment>
<feature type="transmembrane region" description="Helical" evidence="1">
    <location>
        <begin position="107"/>
        <end position="127"/>
    </location>
</feature>